<evidence type="ECO:0000313" key="1">
    <source>
        <dbReference type="EMBL" id="CAL8131856.1"/>
    </source>
</evidence>
<organism evidence="1 2">
    <name type="scientific">Orchesella dallaii</name>
    <dbReference type="NCBI Taxonomy" id="48710"/>
    <lineage>
        <taxon>Eukaryota</taxon>
        <taxon>Metazoa</taxon>
        <taxon>Ecdysozoa</taxon>
        <taxon>Arthropoda</taxon>
        <taxon>Hexapoda</taxon>
        <taxon>Collembola</taxon>
        <taxon>Entomobryomorpha</taxon>
        <taxon>Entomobryoidea</taxon>
        <taxon>Orchesellidae</taxon>
        <taxon>Orchesellinae</taxon>
        <taxon>Orchesella</taxon>
    </lineage>
</organism>
<name>A0ABP1RNZ5_9HEXA</name>
<protein>
    <submittedName>
        <fullName evidence="1">Uncharacterized protein</fullName>
    </submittedName>
</protein>
<keyword evidence="2" id="KW-1185">Reference proteome</keyword>
<reference evidence="1 2" key="1">
    <citation type="submission" date="2024-08" db="EMBL/GenBank/DDBJ databases">
        <authorList>
            <person name="Cucini C."/>
            <person name="Frati F."/>
        </authorList>
    </citation>
    <scope>NUCLEOTIDE SEQUENCE [LARGE SCALE GENOMIC DNA]</scope>
</reference>
<sequence>MSKHENVELPVADYLIANSGHATSSAGEAVSLSQGCVSACDGEEGLKSLVVDDDRNILLHYRLVNSQWKKILDSLIEKSFASGYISQFLELGFENLNGGAVYQNQFRLYPNLAAIPDKTNPFPFKGLQIDPYDNPSYDTDSSNSNVIIPGTTIPRYCEAVDGANLKNKVKTESSTVHLNLWLG</sequence>
<dbReference type="EMBL" id="CAXLJM020000090">
    <property type="protein sequence ID" value="CAL8131856.1"/>
    <property type="molecule type" value="Genomic_DNA"/>
</dbReference>
<gene>
    <name evidence="1" type="ORF">ODALV1_LOCUS24358</name>
</gene>
<evidence type="ECO:0000313" key="2">
    <source>
        <dbReference type="Proteomes" id="UP001642540"/>
    </source>
</evidence>
<comment type="caution">
    <text evidence="1">The sequence shown here is derived from an EMBL/GenBank/DDBJ whole genome shotgun (WGS) entry which is preliminary data.</text>
</comment>
<dbReference type="Proteomes" id="UP001642540">
    <property type="component" value="Unassembled WGS sequence"/>
</dbReference>
<accession>A0ABP1RNZ5</accession>
<proteinExistence type="predicted"/>